<proteinExistence type="predicted"/>
<organism evidence="1 2">
    <name type="scientific">Taxus chinensis</name>
    <name type="common">Chinese yew</name>
    <name type="synonym">Taxus wallichiana var. chinensis</name>
    <dbReference type="NCBI Taxonomy" id="29808"/>
    <lineage>
        <taxon>Eukaryota</taxon>
        <taxon>Viridiplantae</taxon>
        <taxon>Streptophyta</taxon>
        <taxon>Embryophyta</taxon>
        <taxon>Tracheophyta</taxon>
        <taxon>Spermatophyta</taxon>
        <taxon>Pinopsida</taxon>
        <taxon>Pinidae</taxon>
        <taxon>Conifers II</taxon>
        <taxon>Cupressales</taxon>
        <taxon>Taxaceae</taxon>
        <taxon>Taxus</taxon>
    </lineage>
</organism>
<gene>
    <name evidence="1" type="ORF">KI387_036594</name>
</gene>
<protein>
    <submittedName>
        <fullName evidence="1">Uncharacterized protein</fullName>
    </submittedName>
</protein>
<keyword evidence="2" id="KW-1185">Reference proteome</keyword>
<dbReference type="EMBL" id="JAHRHJ020000007">
    <property type="protein sequence ID" value="KAH9308683.1"/>
    <property type="molecule type" value="Genomic_DNA"/>
</dbReference>
<feature type="non-terminal residue" evidence="1">
    <location>
        <position position="106"/>
    </location>
</feature>
<name>A0AA38FU63_TAXCH</name>
<dbReference type="AlphaFoldDB" id="A0AA38FU63"/>
<dbReference type="Proteomes" id="UP000824469">
    <property type="component" value="Unassembled WGS sequence"/>
</dbReference>
<accession>A0AA38FU63</accession>
<sequence>MEEDPKNLIWGSVNLSSYSHEITTIPHGEMNEEESTSMGTQSTSVGYKTSTEDALVKLKDMAKKYDRYSDFYDNSHISLLHHERILLSHEDDNTMGPSIGGIQELG</sequence>
<evidence type="ECO:0000313" key="1">
    <source>
        <dbReference type="EMBL" id="KAH9308683.1"/>
    </source>
</evidence>
<reference evidence="1 2" key="1">
    <citation type="journal article" date="2021" name="Nat. Plants">
        <title>The Taxus genome provides insights into paclitaxel biosynthesis.</title>
        <authorList>
            <person name="Xiong X."/>
            <person name="Gou J."/>
            <person name="Liao Q."/>
            <person name="Li Y."/>
            <person name="Zhou Q."/>
            <person name="Bi G."/>
            <person name="Li C."/>
            <person name="Du R."/>
            <person name="Wang X."/>
            <person name="Sun T."/>
            <person name="Guo L."/>
            <person name="Liang H."/>
            <person name="Lu P."/>
            <person name="Wu Y."/>
            <person name="Zhang Z."/>
            <person name="Ro D.K."/>
            <person name="Shang Y."/>
            <person name="Huang S."/>
            <person name="Yan J."/>
        </authorList>
    </citation>
    <scope>NUCLEOTIDE SEQUENCE [LARGE SCALE GENOMIC DNA]</scope>
    <source>
        <strain evidence="1">Ta-2019</strain>
    </source>
</reference>
<comment type="caution">
    <text evidence="1">The sequence shown here is derived from an EMBL/GenBank/DDBJ whole genome shotgun (WGS) entry which is preliminary data.</text>
</comment>
<evidence type="ECO:0000313" key="2">
    <source>
        <dbReference type="Proteomes" id="UP000824469"/>
    </source>
</evidence>